<evidence type="ECO:0000256" key="1">
    <source>
        <dbReference type="SAM" id="Phobius"/>
    </source>
</evidence>
<keyword evidence="1" id="KW-0472">Membrane</keyword>
<reference evidence="3" key="2">
    <citation type="submission" date="2020-10" db="UniProtKB">
        <authorList>
            <consortium name="WormBaseParasite"/>
        </authorList>
    </citation>
    <scope>IDENTIFICATION</scope>
</reference>
<evidence type="ECO:0000313" key="2">
    <source>
        <dbReference type="Proteomes" id="UP000492821"/>
    </source>
</evidence>
<feature type="transmembrane region" description="Helical" evidence="1">
    <location>
        <begin position="190"/>
        <end position="216"/>
    </location>
</feature>
<keyword evidence="1" id="KW-0812">Transmembrane</keyword>
<evidence type="ECO:0000313" key="3">
    <source>
        <dbReference type="WBParaSite" id="Pan_g23739.t1"/>
    </source>
</evidence>
<sequence>MHGSGVTCTFVSFVVPTSGFQFNILTQDDVTASSMGSLRFLFQDYLTEVFFVYEREVVRVYNSDFKLLGDAVFNVIYFKVASDGRVSVIAQTTDAVTVKFPPLASFPNYSIDKIMIKIKLEWTDLVGEITVRFPNFPNSVTTTPPKSTTRMATSFKTVYQAESNRTTKSSDFTTTSIAESTTKGSSTITWIAIGAASGFVFVVVVTVAAVVTICVIRRHRKRQVPQITYPSNEVHRFNIPIDPNSKIADHGITLNGYMAVVPAFPEEIKEFEMAAPVRKDKMYDGFVERIKVAERIEQQGVSN</sequence>
<reference evidence="2" key="1">
    <citation type="journal article" date="2013" name="Genetics">
        <title>The draft genome and transcriptome of Panagrellus redivivus are shaped by the harsh demands of a free-living lifestyle.</title>
        <authorList>
            <person name="Srinivasan J."/>
            <person name="Dillman A.R."/>
            <person name="Macchietto M.G."/>
            <person name="Heikkinen L."/>
            <person name="Lakso M."/>
            <person name="Fracchia K.M."/>
            <person name="Antoshechkin I."/>
            <person name="Mortazavi A."/>
            <person name="Wong G."/>
            <person name="Sternberg P.W."/>
        </authorList>
    </citation>
    <scope>NUCLEOTIDE SEQUENCE [LARGE SCALE GENOMIC DNA]</scope>
    <source>
        <strain evidence="2">MT8872</strain>
    </source>
</reference>
<dbReference type="AlphaFoldDB" id="A0A7E4VQR7"/>
<organism evidence="2 3">
    <name type="scientific">Panagrellus redivivus</name>
    <name type="common">Microworm</name>
    <dbReference type="NCBI Taxonomy" id="6233"/>
    <lineage>
        <taxon>Eukaryota</taxon>
        <taxon>Metazoa</taxon>
        <taxon>Ecdysozoa</taxon>
        <taxon>Nematoda</taxon>
        <taxon>Chromadorea</taxon>
        <taxon>Rhabditida</taxon>
        <taxon>Tylenchina</taxon>
        <taxon>Panagrolaimomorpha</taxon>
        <taxon>Panagrolaimoidea</taxon>
        <taxon>Panagrolaimidae</taxon>
        <taxon>Panagrellus</taxon>
    </lineage>
</organism>
<keyword evidence="2" id="KW-1185">Reference proteome</keyword>
<dbReference type="Proteomes" id="UP000492821">
    <property type="component" value="Unassembled WGS sequence"/>
</dbReference>
<protein>
    <submittedName>
        <fullName evidence="3">Transmembrane protein</fullName>
    </submittedName>
</protein>
<accession>A0A7E4VQR7</accession>
<dbReference type="WBParaSite" id="Pan_g23739.t1">
    <property type="protein sequence ID" value="Pan_g23739.t1"/>
    <property type="gene ID" value="Pan_g23739"/>
</dbReference>
<name>A0A7E4VQR7_PANRE</name>
<proteinExistence type="predicted"/>
<keyword evidence="1" id="KW-1133">Transmembrane helix</keyword>